<dbReference type="FunFam" id="3.50.50.60:FF:000234">
    <property type="entry name" value="Flavocytochrome C sulfide dehydrogenase"/>
    <property type="match status" value="1"/>
</dbReference>
<name>L0DSK0_THIND</name>
<dbReference type="eggNOG" id="COG0446">
    <property type="taxonomic scope" value="Bacteria"/>
</dbReference>
<keyword evidence="1" id="KW-0285">Flavoprotein</keyword>
<dbReference type="InterPro" id="IPR019546">
    <property type="entry name" value="TAT_signal_bac_arc"/>
</dbReference>
<accession>L0DSK0</accession>
<dbReference type="PROSITE" id="PS51318">
    <property type="entry name" value="TAT"/>
    <property type="match status" value="1"/>
</dbReference>
<feature type="domain" description="Sulfide dehydrogenase [flavocytochrome c] flavoprotein chain central" evidence="6">
    <location>
        <begin position="165"/>
        <end position="281"/>
    </location>
</feature>
<evidence type="ECO:0000259" key="6">
    <source>
        <dbReference type="Pfam" id="PF21706"/>
    </source>
</evidence>
<dbReference type="InterPro" id="IPR015323">
    <property type="entry name" value="FlavoCytC_S_DH_flav-bd"/>
</dbReference>
<dbReference type="InterPro" id="IPR052541">
    <property type="entry name" value="SQRD"/>
</dbReference>
<dbReference type="RefSeq" id="WP_015257122.1">
    <property type="nucleotide sequence ID" value="NC_019902.2"/>
</dbReference>
<organism evidence="7 8">
    <name type="scientific">Thioalkalivibrio nitratireducens (strain DSM 14787 / UNIQEM 213 / ALEN2)</name>
    <dbReference type="NCBI Taxonomy" id="1255043"/>
    <lineage>
        <taxon>Bacteria</taxon>
        <taxon>Pseudomonadati</taxon>
        <taxon>Pseudomonadota</taxon>
        <taxon>Gammaproteobacteria</taxon>
        <taxon>Chromatiales</taxon>
        <taxon>Ectothiorhodospiraceae</taxon>
        <taxon>Thioalkalivibrio</taxon>
    </lineage>
</organism>
<dbReference type="GO" id="GO:0016491">
    <property type="term" value="F:oxidoreductase activity"/>
    <property type="evidence" value="ECO:0007669"/>
    <property type="project" value="InterPro"/>
</dbReference>
<dbReference type="Pfam" id="PF07992">
    <property type="entry name" value="Pyr_redox_2"/>
    <property type="match status" value="1"/>
</dbReference>
<keyword evidence="3" id="KW-0274">FAD</keyword>
<gene>
    <name evidence="7" type="ordered locus">TVNIR_0256</name>
</gene>
<dbReference type="InterPro" id="IPR037092">
    <property type="entry name" value="FlavoCytC_S_DH_flav-bd_sf"/>
</dbReference>
<dbReference type="Proteomes" id="UP000010809">
    <property type="component" value="Chromosome"/>
</dbReference>
<dbReference type="EMBL" id="CP003989">
    <property type="protein sequence ID" value="AGA31967.1"/>
    <property type="molecule type" value="Genomic_DNA"/>
</dbReference>
<dbReference type="STRING" id="1255043.TVNIR_0256"/>
<evidence type="ECO:0000259" key="5">
    <source>
        <dbReference type="Pfam" id="PF09242"/>
    </source>
</evidence>
<dbReference type="KEGG" id="tni:TVNIR_0256"/>
<dbReference type="OrthoDB" id="9802771at2"/>
<dbReference type="PANTHER" id="PTHR43755:SF1">
    <property type="entry name" value="FAD-DEPENDENT PYRIDINE NUCLEOTIDE-DISULPHIDE OXIDOREDUCTASE"/>
    <property type="match status" value="1"/>
</dbReference>
<dbReference type="InterPro" id="IPR016156">
    <property type="entry name" value="FAD/NAD-linked_Rdtase_dimer_sf"/>
</dbReference>
<evidence type="ECO:0000259" key="4">
    <source>
        <dbReference type="Pfam" id="PF07992"/>
    </source>
</evidence>
<dbReference type="PATRIC" id="fig|1255043.3.peg.257"/>
<dbReference type="HOGENOM" id="CLU_030742_0_0_6"/>
<evidence type="ECO:0000313" key="8">
    <source>
        <dbReference type="Proteomes" id="UP000010809"/>
    </source>
</evidence>
<evidence type="ECO:0000256" key="1">
    <source>
        <dbReference type="ARBA" id="ARBA00022630"/>
    </source>
</evidence>
<feature type="domain" description="Flavocytochrome c sulphide dehydrogenase flavin-binding" evidence="5">
    <location>
        <begin position="357"/>
        <end position="427"/>
    </location>
</feature>
<dbReference type="InterPro" id="IPR023753">
    <property type="entry name" value="FAD/NAD-binding_dom"/>
</dbReference>
<evidence type="ECO:0000313" key="7">
    <source>
        <dbReference type="EMBL" id="AGA31967.1"/>
    </source>
</evidence>
<feature type="domain" description="FAD/NAD(P)-binding" evidence="4">
    <location>
        <begin position="35"/>
        <end position="137"/>
    </location>
</feature>
<dbReference type="Gene3D" id="3.50.50.60">
    <property type="entry name" value="FAD/NAD(P)-binding domain"/>
    <property type="match status" value="2"/>
</dbReference>
<evidence type="ECO:0000256" key="2">
    <source>
        <dbReference type="ARBA" id="ARBA00022729"/>
    </source>
</evidence>
<dbReference type="Gene3D" id="3.90.760.10">
    <property type="entry name" value="Flavocytochrome c sulphide dehydrogenase, flavin-binding domain"/>
    <property type="match status" value="1"/>
</dbReference>
<dbReference type="PANTHER" id="PTHR43755">
    <property type="match status" value="1"/>
</dbReference>
<dbReference type="InterPro" id="IPR036188">
    <property type="entry name" value="FAD/NAD-bd_sf"/>
</dbReference>
<sequence length="431" mass="46028">MANFTRRRFIQAAGLGGLAATLPFGTAWGSQAKARVIIVGGGTGGAIAARYVKALDPAIDVTIVEANPEYITCYMSNWVLAEMRDLDSLTHGYDNVKARGINVVIDTATRIDTEGQKVLTAGGQSLPYDRLIVAPGIDFQWDAIEGYDEAASQVLPHAWKAGPQTQLLRDQVAAMPENGVVAIVAPPNPFRCPPGPYERAALIANYCTRHKPNAKIVIYDAKDAFSKQGLFQAGWERHYPGMIEWVGGFETAGGVRRVDPAAKTLHTEFDDLEADVINVIPPQTAGRIAVDSGLTDDSGWCPVDYRDLQSTIAQNVHVIGDAMVSSALPKSGYIAASTAKVAALAVVDHINGREPGAPAYFNTCYSLLTPEHSISVSGVYEAGETDDGEQAIVPVGDSVAVSPAGADDRFQGREARYAASWYDNLTDQGFG</sequence>
<keyword evidence="2" id="KW-0732">Signal</keyword>
<keyword evidence="8" id="KW-1185">Reference proteome</keyword>
<dbReference type="Pfam" id="PF09242">
    <property type="entry name" value="FCSD-flav_bind"/>
    <property type="match status" value="1"/>
</dbReference>
<dbReference type="InterPro" id="IPR049386">
    <property type="entry name" value="FCSD_central"/>
</dbReference>
<protein>
    <submittedName>
        <fullName evidence="7">Sulfide dehydrogenase [flavocytochrome C] flavoprotein chain</fullName>
    </submittedName>
</protein>
<dbReference type="InterPro" id="IPR006311">
    <property type="entry name" value="TAT_signal"/>
</dbReference>
<dbReference type="AlphaFoldDB" id="L0DSK0"/>
<dbReference type="GO" id="GO:0050660">
    <property type="term" value="F:flavin adenine dinucleotide binding"/>
    <property type="evidence" value="ECO:0007669"/>
    <property type="project" value="InterPro"/>
</dbReference>
<dbReference type="NCBIfam" id="TIGR01409">
    <property type="entry name" value="TAT_signal_seq"/>
    <property type="match status" value="1"/>
</dbReference>
<proteinExistence type="predicted"/>
<dbReference type="SUPFAM" id="SSF55424">
    <property type="entry name" value="FAD/NAD-linked reductases, dimerisation (C-terminal) domain"/>
    <property type="match status" value="1"/>
</dbReference>
<dbReference type="Pfam" id="PF21706">
    <property type="entry name" value="FCSD_central"/>
    <property type="match status" value="1"/>
</dbReference>
<evidence type="ECO:0000256" key="3">
    <source>
        <dbReference type="ARBA" id="ARBA00022827"/>
    </source>
</evidence>
<dbReference type="SUPFAM" id="SSF51905">
    <property type="entry name" value="FAD/NAD(P)-binding domain"/>
    <property type="match status" value="2"/>
</dbReference>
<reference evidence="7" key="1">
    <citation type="submission" date="2015-12" db="EMBL/GenBank/DDBJ databases">
        <authorList>
            <person name="Tikhonova T.V."/>
            <person name="Pavlov A.R."/>
            <person name="Beletsky A.V."/>
            <person name="Mardanov A.V."/>
            <person name="Sorokin D.Y."/>
            <person name="Ravin N.V."/>
            <person name="Popov V.O."/>
        </authorList>
    </citation>
    <scope>NUCLEOTIDE SEQUENCE</scope>
    <source>
        <strain evidence="7">DSM 14787</strain>
    </source>
</reference>